<feature type="non-terminal residue" evidence="1">
    <location>
        <position position="87"/>
    </location>
</feature>
<evidence type="ECO:0000313" key="2">
    <source>
        <dbReference type="Proteomes" id="UP000789759"/>
    </source>
</evidence>
<comment type="caution">
    <text evidence="1">The sequence shown here is derived from an EMBL/GenBank/DDBJ whole genome shotgun (WGS) entry which is preliminary data.</text>
</comment>
<sequence length="87" mass="10322">MKNYSNLIEYDDDIFNNNSEEFDKDYISNEDNLNEIKQFDCENLEVTEIIDFNIFSEEQINKINSDSTMESENELDYNINDVINATM</sequence>
<name>A0A9N9K8R9_9GLOM</name>
<accession>A0A9N9K8R9</accession>
<dbReference type="AlphaFoldDB" id="A0A9N9K8R9"/>
<organism evidence="1 2">
    <name type="scientific">Cetraspora pellucida</name>
    <dbReference type="NCBI Taxonomy" id="1433469"/>
    <lineage>
        <taxon>Eukaryota</taxon>
        <taxon>Fungi</taxon>
        <taxon>Fungi incertae sedis</taxon>
        <taxon>Mucoromycota</taxon>
        <taxon>Glomeromycotina</taxon>
        <taxon>Glomeromycetes</taxon>
        <taxon>Diversisporales</taxon>
        <taxon>Gigasporaceae</taxon>
        <taxon>Cetraspora</taxon>
    </lineage>
</organism>
<gene>
    <name evidence="1" type="ORF">CPELLU_LOCUS19158</name>
</gene>
<evidence type="ECO:0000313" key="1">
    <source>
        <dbReference type="EMBL" id="CAG8815652.1"/>
    </source>
</evidence>
<keyword evidence="2" id="KW-1185">Reference proteome</keyword>
<proteinExistence type="predicted"/>
<dbReference type="Proteomes" id="UP000789759">
    <property type="component" value="Unassembled WGS sequence"/>
</dbReference>
<dbReference type="OrthoDB" id="2402103at2759"/>
<protein>
    <submittedName>
        <fullName evidence="1">22806_t:CDS:1</fullName>
    </submittedName>
</protein>
<dbReference type="EMBL" id="CAJVQA010043314">
    <property type="protein sequence ID" value="CAG8815652.1"/>
    <property type="molecule type" value="Genomic_DNA"/>
</dbReference>
<feature type="non-terminal residue" evidence="1">
    <location>
        <position position="1"/>
    </location>
</feature>
<reference evidence="1" key="1">
    <citation type="submission" date="2021-06" db="EMBL/GenBank/DDBJ databases">
        <authorList>
            <person name="Kallberg Y."/>
            <person name="Tangrot J."/>
            <person name="Rosling A."/>
        </authorList>
    </citation>
    <scope>NUCLEOTIDE SEQUENCE</scope>
    <source>
        <strain evidence="1">FL966</strain>
    </source>
</reference>